<dbReference type="AlphaFoldDB" id="A0A099KDH0"/>
<keyword evidence="1" id="KW-0472">Membrane</keyword>
<proteinExistence type="predicted"/>
<name>A0A099KDH0_COLPS</name>
<keyword evidence="1" id="KW-1133">Transmembrane helix</keyword>
<protein>
    <submittedName>
        <fullName evidence="2">Uncharacterized protein</fullName>
    </submittedName>
</protein>
<dbReference type="EMBL" id="JQED01000043">
    <property type="protein sequence ID" value="KGJ88794.1"/>
    <property type="molecule type" value="Genomic_DNA"/>
</dbReference>
<sequence>MWALAIQGRFVSEPTWSWSAVSAIASAIAAIVALFTVLLTLKDRSDRYKKENSRSSTRIYAALIQLDRAFDNTIQLITGGHLSTLKHEVFFLLKVVAELGVDEDISILPSEIEKLLVFLDGLDNDDDWDVKEATKILVNFQKGFRKSKHSLGKKAGVTHS</sequence>
<dbReference type="Proteomes" id="UP000029843">
    <property type="component" value="Unassembled WGS sequence"/>
</dbReference>
<evidence type="ECO:0000313" key="2">
    <source>
        <dbReference type="EMBL" id="KGJ88794.1"/>
    </source>
</evidence>
<accession>A0A099KDH0</accession>
<evidence type="ECO:0000256" key="1">
    <source>
        <dbReference type="SAM" id="Phobius"/>
    </source>
</evidence>
<evidence type="ECO:0000313" key="3">
    <source>
        <dbReference type="Proteomes" id="UP000029843"/>
    </source>
</evidence>
<organism evidence="2 3">
    <name type="scientific">Colwellia psychrerythraea</name>
    <name type="common">Vibrio psychroerythus</name>
    <dbReference type="NCBI Taxonomy" id="28229"/>
    <lineage>
        <taxon>Bacteria</taxon>
        <taxon>Pseudomonadati</taxon>
        <taxon>Pseudomonadota</taxon>
        <taxon>Gammaproteobacteria</taxon>
        <taxon>Alteromonadales</taxon>
        <taxon>Colwelliaceae</taxon>
        <taxon>Colwellia</taxon>
    </lineage>
</organism>
<comment type="caution">
    <text evidence="2">The sequence shown here is derived from an EMBL/GenBank/DDBJ whole genome shotgun (WGS) entry which is preliminary data.</text>
</comment>
<feature type="transmembrane region" description="Helical" evidence="1">
    <location>
        <begin position="20"/>
        <end position="41"/>
    </location>
</feature>
<dbReference type="PATRIC" id="fig|28229.4.peg.3212"/>
<gene>
    <name evidence="2" type="ORF">ND2E_3875</name>
</gene>
<reference evidence="2 3" key="1">
    <citation type="submission" date="2014-08" db="EMBL/GenBank/DDBJ databases">
        <title>Genomic and Phenotypic Diversity of Colwellia psychrerythraea strains from Disparate Marine Basins.</title>
        <authorList>
            <person name="Techtmann S.M."/>
            <person name="Stelling S.C."/>
            <person name="Utturkar S.M."/>
            <person name="Alshibli N."/>
            <person name="Harris A."/>
            <person name="Brown S.D."/>
            <person name="Hazen T.C."/>
        </authorList>
    </citation>
    <scope>NUCLEOTIDE SEQUENCE [LARGE SCALE GENOMIC DNA]</scope>
    <source>
        <strain evidence="2 3">ND2E</strain>
    </source>
</reference>
<keyword evidence="1" id="KW-0812">Transmembrane</keyword>